<evidence type="ECO:0000259" key="1">
    <source>
        <dbReference type="PROSITE" id="PS51352"/>
    </source>
</evidence>
<gene>
    <name evidence="2" type="ORF">JTE90_005453</name>
</gene>
<dbReference type="Pfam" id="PF13848">
    <property type="entry name" value="Thioredoxin_6"/>
    <property type="match status" value="1"/>
</dbReference>
<evidence type="ECO:0000313" key="3">
    <source>
        <dbReference type="Proteomes" id="UP000827092"/>
    </source>
</evidence>
<dbReference type="GO" id="GO:0006457">
    <property type="term" value="P:protein folding"/>
    <property type="evidence" value="ECO:0007669"/>
    <property type="project" value="TreeGrafter"/>
</dbReference>
<keyword evidence="3" id="KW-1185">Reference proteome</keyword>
<dbReference type="GO" id="GO:0003756">
    <property type="term" value="F:protein disulfide isomerase activity"/>
    <property type="evidence" value="ECO:0007669"/>
    <property type="project" value="TreeGrafter"/>
</dbReference>
<dbReference type="PANTHER" id="PTHR46295">
    <property type="entry name" value="ENDOPLASMIC RETICULUM RESIDENT PROTEIN 44"/>
    <property type="match status" value="1"/>
</dbReference>
<dbReference type="EMBL" id="JAFNEN010000649">
    <property type="protein sequence ID" value="KAG8179097.1"/>
    <property type="molecule type" value="Genomic_DNA"/>
</dbReference>
<dbReference type="GO" id="GO:0005793">
    <property type="term" value="C:endoplasmic reticulum-Golgi intermediate compartment"/>
    <property type="evidence" value="ECO:0007669"/>
    <property type="project" value="TreeGrafter"/>
</dbReference>
<dbReference type="SUPFAM" id="SSF52833">
    <property type="entry name" value="Thioredoxin-like"/>
    <property type="match status" value="3"/>
</dbReference>
<comment type="caution">
    <text evidence="2">The sequence shown here is derived from an EMBL/GenBank/DDBJ whole genome shotgun (WGS) entry which is preliminary data.</text>
</comment>
<protein>
    <recommendedName>
        <fullName evidence="1">Thioredoxin domain-containing protein</fullName>
    </recommendedName>
</protein>
<name>A0AAV6U3Q5_9ARAC</name>
<evidence type="ECO:0000313" key="2">
    <source>
        <dbReference type="EMBL" id="KAG8179097.1"/>
    </source>
</evidence>
<dbReference type="CDD" id="cd03072">
    <property type="entry name" value="PDI_b'_ERp44"/>
    <property type="match status" value="1"/>
</dbReference>
<feature type="domain" description="Thioredoxin" evidence="1">
    <location>
        <begin position="48"/>
        <end position="168"/>
    </location>
</feature>
<dbReference type="InterPro" id="IPR052643">
    <property type="entry name" value="ERP44"/>
</dbReference>
<sequence length="430" mass="49580">MKKRREEIFASLSAQLAFLQEIHKVLFTANFWRMIRFAITVALHSIIYSICYQQIEAKAVALTENNFDQYVANNELVFLNFYADWCRFSQILGPIFDEAADTIEKEAAPGKVLFGKVDSVSETNLAQRFKISKYPTLKLIRNGKLMKKEYRGQRSLEGLVEHVRDLLKDPVKELNSVEEVENVDNKKRKTVIYIKDKASPIYTVFLKVAMDLRDDCAFYVIKSQLAEEHLKPEQKAEIAFSPSKSKIEPGIERYMGELLSYDELSAWTTNRCIPLVREITFENAEELTEEGIPFLILFHHPDDTASKATFEQAVTNYLLDDRTLVNFLIADGVKFAHPLHHLGKTQDDLPLIAIDSFRHMYLFPKFEDINVPGKLKEFVLDLFSGKLHREFHYGPDPVTNTNILSTNPPDSTFRKLAPSRNRYTLLKDEL</sequence>
<dbReference type="GO" id="GO:0005789">
    <property type="term" value="C:endoplasmic reticulum membrane"/>
    <property type="evidence" value="ECO:0007669"/>
    <property type="project" value="TreeGrafter"/>
</dbReference>
<accession>A0AAV6U3Q5</accession>
<dbReference type="AlphaFoldDB" id="A0AAV6U3Q5"/>
<dbReference type="InterPro" id="IPR036249">
    <property type="entry name" value="Thioredoxin-like_sf"/>
</dbReference>
<organism evidence="2 3">
    <name type="scientific">Oedothorax gibbosus</name>
    <dbReference type="NCBI Taxonomy" id="931172"/>
    <lineage>
        <taxon>Eukaryota</taxon>
        <taxon>Metazoa</taxon>
        <taxon>Ecdysozoa</taxon>
        <taxon>Arthropoda</taxon>
        <taxon>Chelicerata</taxon>
        <taxon>Arachnida</taxon>
        <taxon>Araneae</taxon>
        <taxon>Araneomorphae</taxon>
        <taxon>Entelegynae</taxon>
        <taxon>Araneoidea</taxon>
        <taxon>Linyphiidae</taxon>
        <taxon>Erigoninae</taxon>
        <taxon>Oedothorax</taxon>
    </lineage>
</organism>
<dbReference type="InterPro" id="IPR013766">
    <property type="entry name" value="Thioredoxin_domain"/>
</dbReference>
<proteinExistence type="predicted"/>
<dbReference type="Pfam" id="PF00085">
    <property type="entry name" value="Thioredoxin"/>
    <property type="match status" value="1"/>
</dbReference>
<dbReference type="PROSITE" id="PS51352">
    <property type="entry name" value="THIOREDOXIN_2"/>
    <property type="match status" value="1"/>
</dbReference>
<reference evidence="2 3" key="1">
    <citation type="journal article" date="2022" name="Nat. Ecol. Evol.">
        <title>A masculinizing supergene underlies an exaggerated male reproductive morph in a spider.</title>
        <authorList>
            <person name="Hendrickx F."/>
            <person name="De Corte Z."/>
            <person name="Sonet G."/>
            <person name="Van Belleghem S.M."/>
            <person name="Kostlbacher S."/>
            <person name="Vangestel C."/>
        </authorList>
    </citation>
    <scope>NUCLEOTIDE SEQUENCE [LARGE SCALE GENOMIC DNA]</scope>
    <source>
        <strain evidence="2">W744_W776</strain>
    </source>
</reference>
<dbReference type="Gene3D" id="3.40.30.10">
    <property type="entry name" value="Glutaredoxin"/>
    <property type="match status" value="3"/>
</dbReference>
<dbReference type="PANTHER" id="PTHR46295:SF1">
    <property type="entry name" value="ENDOPLASMIC RETICULUM RESIDENT PROTEIN 44"/>
    <property type="match status" value="1"/>
</dbReference>
<dbReference type="Proteomes" id="UP000827092">
    <property type="component" value="Unassembled WGS sequence"/>
</dbReference>
<dbReference type="InterPro" id="IPR041862">
    <property type="entry name" value="ERp44_PDI_b_2"/>
</dbReference>